<evidence type="ECO:0000313" key="2">
    <source>
        <dbReference type="EMBL" id="AXI04126.1"/>
    </source>
</evidence>
<accession>A0A345PA17</accession>
<proteinExistence type="predicted"/>
<dbReference type="OrthoDB" id="9793637at2"/>
<evidence type="ECO:0000259" key="1">
    <source>
        <dbReference type="Pfam" id="PF01814"/>
    </source>
</evidence>
<sequence length="153" mass="17683">MNAPVKMIPTTVIDLLKIDHFKAKECFDYFAALGDLDFKIKEKVMKQMALDLMTHLVAEENVLYPLIAKHLPHGPALVSESIVEHDRARHLIQKLGGMSPFDPLYDCTFKKLAELMCYHIEEEENYIFPLLEHVDLDFEELAIELQKVKKMVV</sequence>
<dbReference type="RefSeq" id="WP_114900234.1">
    <property type="nucleotide sequence ID" value="NZ_CP031222.1"/>
</dbReference>
<dbReference type="Proteomes" id="UP000253940">
    <property type="component" value="Chromosome"/>
</dbReference>
<dbReference type="PANTHER" id="PTHR35585">
    <property type="entry name" value="HHE DOMAIN PROTEIN (AFU_ORTHOLOGUE AFUA_4G00730)"/>
    <property type="match status" value="1"/>
</dbReference>
<dbReference type="EMBL" id="CP031222">
    <property type="protein sequence ID" value="AXI04126.1"/>
    <property type="molecule type" value="Genomic_DNA"/>
</dbReference>
<gene>
    <name evidence="2" type="ORF">HYN46_15535</name>
</gene>
<dbReference type="PANTHER" id="PTHR35585:SF1">
    <property type="entry name" value="HHE DOMAIN PROTEIN (AFU_ORTHOLOGUE AFUA_4G00730)"/>
    <property type="match status" value="1"/>
</dbReference>
<name>A0A345PA17_9GAMM</name>
<keyword evidence="3" id="KW-1185">Reference proteome</keyword>
<evidence type="ECO:0000313" key="3">
    <source>
        <dbReference type="Proteomes" id="UP000253940"/>
    </source>
</evidence>
<dbReference type="Gene3D" id="1.20.120.520">
    <property type="entry name" value="nmb1532 protein domain like"/>
    <property type="match status" value="1"/>
</dbReference>
<protein>
    <submittedName>
        <fullName evidence="2">Hemerythrin domain-containing protein</fullName>
    </submittedName>
</protein>
<dbReference type="AlphaFoldDB" id="A0A345PA17"/>
<feature type="domain" description="Hemerythrin-like" evidence="1">
    <location>
        <begin position="12"/>
        <end position="131"/>
    </location>
</feature>
<reference evidence="2 3" key="1">
    <citation type="submission" date="2018-07" db="EMBL/GenBank/DDBJ databases">
        <title>Genome sequencing of Moraxellaceae gen. HYN0046.</title>
        <authorList>
            <person name="Kim M."/>
            <person name="Yi H."/>
        </authorList>
    </citation>
    <scope>NUCLEOTIDE SEQUENCE [LARGE SCALE GENOMIC DNA]</scope>
    <source>
        <strain evidence="2 3">HYN0046</strain>
    </source>
</reference>
<organism evidence="2 3">
    <name type="scientific">Aquirhabdus parva</name>
    <dbReference type="NCBI Taxonomy" id="2283318"/>
    <lineage>
        <taxon>Bacteria</taxon>
        <taxon>Pseudomonadati</taxon>
        <taxon>Pseudomonadota</taxon>
        <taxon>Gammaproteobacteria</taxon>
        <taxon>Moraxellales</taxon>
        <taxon>Moraxellaceae</taxon>
        <taxon>Aquirhabdus</taxon>
    </lineage>
</organism>
<dbReference type="Pfam" id="PF01814">
    <property type="entry name" value="Hemerythrin"/>
    <property type="match status" value="1"/>
</dbReference>
<dbReference type="InterPro" id="IPR012312">
    <property type="entry name" value="Hemerythrin-like"/>
</dbReference>
<dbReference type="KEGG" id="mbah:HYN46_15535"/>